<dbReference type="AlphaFoldDB" id="A0A1J9RJM5"/>
<keyword evidence="6 8" id="KW-0408">Iron</keyword>
<reference evidence="11 12" key="1">
    <citation type="submission" date="2016-10" db="EMBL/GenBank/DDBJ databases">
        <title>Proteomics and genomics reveal pathogen-plant mechanisms compatible with a hemibiotrophic lifestyle of Diplodia corticola.</title>
        <authorList>
            <person name="Fernandes I."/>
            <person name="De Jonge R."/>
            <person name="Van De Peer Y."/>
            <person name="Devreese B."/>
            <person name="Alves A."/>
            <person name="Esteves A.C."/>
        </authorList>
    </citation>
    <scope>NUCLEOTIDE SEQUENCE [LARGE SCALE GENOMIC DNA]</scope>
    <source>
        <strain evidence="11 12">CBS 112549</strain>
    </source>
</reference>
<feature type="binding site" description="axial binding residue" evidence="8">
    <location>
        <position position="489"/>
    </location>
    <ligand>
        <name>heme</name>
        <dbReference type="ChEBI" id="CHEBI:30413"/>
    </ligand>
    <ligandPart>
        <name>Fe</name>
        <dbReference type="ChEBI" id="CHEBI:18248"/>
    </ligandPart>
</feature>
<comment type="caution">
    <text evidence="11">The sequence shown here is derived from an EMBL/GenBank/DDBJ whole genome shotgun (WGS) entry which is preliminary data.</text>
</comment>
<keyword evidence="10" id="KW-0472">Membrane</keyword>
<comment type="similarity">
    <text evidence="2 9">Belongs to the cytochrome P450 family.</text>
</comment>
<feature type="transmembrane region" description="Helical" evidence="10">
    <location>
        <begin position="139"/>
        <end position="159"/>
    </location>
</feature>
<keyword evidence="10" id="KW-0812">Transmembrane</keyword>
<keyword evidence="12" id="KW-1185">Reference proteome</keyword>
<dbReference type="RefSeq" id="XP_020135516.1">
    <property type="nucleotide sequence ID" value="XM_020269978.1"/>
</dbReference>
<dbReference type="GO" id="GO:0016705">
    <property type="term" value="F:oxidoreductase activity, acting on paired donors, with incorporation or reduction of molecular oxygen"/>
    <property type="evidence" value="ECO:0007669"/>
    <property type="project" value="InterPro"/>
</dbReference>
<dbReference type="PRINTS" id="PR00465">
    <property type="entry name" value="EP450IV"/>
</dbReference>
<evidence type="ECO:0000256" key="5">
    <source>
        <dbReference type="ARBA" id="ARBA00023002"/>
    </source>
</evidence>
<evidence type="ECO:0000256" key="6">
    <source>
        <dbReference type="ARBA" id="ARBA00023004"/>
    </source>
</evidence>
<evidence type="ECO:0000256" key="2">
    <source>
        <dbReference type="ARBA" id="ARBA00010617"/>
    </source>
</evidence>
<dbReference type="InterPro" id="IPR002403">
    <property type="entry name" value="Cyt_P450_E_grp-IV"/>
</dbReference>
<evidence type="ECO:0000256" key="7">
    <source>
        <dbReference type="ARBA" id="ARBA00023033"/>
    </source>
</evidence>
<keyword evidence="5 9" id="KW-0560">Oxidoreductase</keyword>
<name>A0A1J9RJM5_9PEZI</name>
<dbReference type="GeneID" id="31010237"/>
<evidence type="ECO:0000313" key="12">
    <source>
        <dbReference type="Proteomes" id="UP000183809"/>
    </source>
</evidence>
<evidence type="ECO:0000313" key="11">
    <source>
        <dbReference type="EMBL" id="OJD40673.1"/>
    </source>
</evidence>
<dbReference type="GO" id="GO:0020037">
    <property type="term" value="F:heme binding"/>
    <property type="evidence" value="ECO:0007669"/>
    <property type="project" value="InterPro"/>
</dbReference>
<dbReference type="Gene3D" id="1.10.630.10">
    <property type="entry name" value="Cytochrome P450"/>
    <property type="match status" value="1"/>
</dbReference>
<accession>A0A1J9RJM5</accession>
<keyword evidence="4 8" id="KW-0479">Metal-binding</keyword>
<dbReference type="SUPFAM" id="SSF48264">
    <property type="entry name" value="Cytochrome P450"/>
    <property type="match status" value="1"/>
</dbReference>
<evidence type="ECO:0000256" key="10">
    <source>
        <dbReference type="SAM" id="Phobius"/>
    </source>
</evidence>
<dbReference type="OrthoDB" id="1844152at2759"/>
<protein>
    <submittedName>
        <fullName evidence="11">Cytochrome p450</fullName>
    </submittedName>
</protein>
<evidence type="ECO:0000256" key="8">
    <source>
        <dbReference type="PIRSR" id="PIRSR602403-1"/>
    </source>
</evidence>
<sequence length="547" mass="60718">MSVHEADSFLRELVSAPTRTPTLVATIFLILLLLILGAPRRYLDDDKVHPGLEIVGMRPGDTVSQAKQRYAEHSRSILDEATAKACYSRRCSQEMLFVLRKPFQVLTPTGPLIVLPAKHLDEIKSHRDLSFHETIAKSFFIRLPGISIAGGMIGFRFIVEHDDVFNEVVRVNLTSRIGKLTAALATEAALAIKQGFSPSKDWTPIVLYPAAVHLVARLSARVFLGESAARDESWLRISTEYAHYVIPFVRALRSWPPAMRPFVQHLLPERRRLRACEAQARRLIAALAEKSGNSDDALHWQEEVSRKHGKDTDVAAGQLALSLVAVHTTSMALTRVMFDLCEHPEWIEPLRDEVRRALAEEGDDGVWTKSTLMRMRLMDSVLKESQRLNPVHLTLMTRIATADVVLPSLPDLSIPAGSMLAVSTSEALRDPTTFPDPDSFIGDRFLRLREESSSAAATPAGTESRSGNKWQYATTSTQHIGFGHGAHACPGRFFAAAELKVALAHLLLAYDWRFEEGHSGGNIEVAQDIVPNPGAVVCFRDRREGRP</sequence>
<keyword evidence="7 9" id="KW-0503">Monooxygenase</keyword>
<dbReference type="InterPro" id="IPR036396">
    <property type="entry name" value="Cyt_P450_sf"/>
</dbReference>
<dbReference type="GO" id="GO:0004497">
    <property type="term" value="F:monooxygenase activity"/>
    <property type="evidence" value="ECO:0007669"/>
    <property type="project" value="UniProtKB-KW"/>
</dbReference>
<gene>
    <name evidence="11" type="ORF">BKCO1_1000567</name>
</gene>
<dbReference type="GO" id="GO:0005506">
    <property type="term" value="F:iron ion binding"/>
    <property type="evidence" value="ECO:0007669"/>
    <property type="project" value="InterPro"/>
</dbReference>
<dbReference type="CDD" id="cd11041">
    <property type="entry name" value="CYP503A1-like"/>
    <property type="match status" value="1"/>
</dbReference>
<dbReference type="PANTHER" id="PTHR46206">
    <property type="entry name" value="CYTOCHROME P450"/>
    <property type="match status" value="1"/>
</dbReference>
<comment type="cofactor">
    <cofactor evidence="1 8">
        <name>heme</name>
        <dbReference type="ChEBI" id="CHEBI:30413"/>
    </cofactor>
</comment>
<dbReference type="Pfam" id="PF00067">
    <property type="entry name" value="p450"/>
    <property type="match status" value="1"/>
</dbReference>
<dbReference type="InterPro" id="IPR017972">
    <property type="entry name" value="Cyt_P450_CS"/>
</dbReference>
<feature type="transmembrane region" description="Helical" evidence="10">
    <location>
        <begin position="20"/>
        <end position="38"/>
    </location>
</feature>
<evidence type="ECO:0000256" key="3">
    <source>
        <dbReference type="ARBA" id="ARBA00022617"/>
    </source>
</evidence>
<keyword evidence="10" id="KW-1133">Transmembrane helix</keyword>
<dbReference type="InterPro" id="IPR001128">
    <property type="entry name" value="Cyt_P450"/>
</dbReference>
<dbReference type="EMBL" id="MNUE01000001">
    <property type="protein sequence ID" value="OJD40673.1"/>
    <property type="molecule type" value="Genomic_DNA"/>
</dbReference>
<evidence type="ECO:0000256" key="9">
    <source>
        <dbReference type="RuleBase" id="RU000461"/>
    </source>
</evidence>
<dbReference type="PANTHER" id="PTHR46206:SF2">
    <property type="entry name" value="CYTOCHROME P450 MONOOXYGENASE AUSG-RELATED"/>
    <property type="match status" value="1"/>
</dbReference>
<dbReference type="PROSITE" id="PS00086">
    <property type="entry name" value="CYTOCHROME_P450"/>
    <property type="match status" value="1"/>
</dbReference>
<dbReference type="STRING" id="236234.A0A1J9RJM5"/>
<proteinExistence type="inferred from homology"/>
<evidence type="ECO:0000256" key="1">
    <source>
        <dbReference type="ARBA" id="ARBA00001971"/>
    </source>
</evidence>
<organism evidence="11 12">
    <name type="scientific">Diplodia corticola</name>
    <dbReference type="NCBI Taxonomy" id="236234"/>
    <lineage>
        <taxon>Eukaryota</taxon>
        <taxon>Fungi</taxon>
        <taxon>Dikarya</taxon>
        <taxon>Ascomycota</taxon>
        <taxon>Pezizomycotina</taxon>
        <taxon>Dothideomycetes</taxon>
        <taxon>Dothideomycetes incertae sedis</taxon>
        <taxon>Botryosphaeriales</taxon>
        <taxon>Botryosphaeriaceae</taxon>
        <taxon>Diplodia</taxon>
    </lineage>
</organism>
<evidence type="ECO:0000256" key="4">
    <source>
        <dbReference type="ARBA" id="ARBA00022723"/>
    </source>
</evidence>
<keyword evidence="3 8" id="KW-0349">Heme</keyword>
<dbReference type="Proteomes" id="UP000183809">
    <property type="component" value="Unassembled WGS sequence"/>
</dbReference>